<evidence type="ECO:0000313" key="2">
    <source>
        <dbReference type="Proteomes" id="UP001280121"/>
    </source>
</evidence>
<proteinExistence type="predicted"/>
<evidence type="ECO:0000313" key="1">
    <source>
        <dbReference type="EMBL" id="KAK2665849.1"/>
    </source>
</evidence>
<comment type="caution">
    <text evidence="1">The sequence shown here is derived from an EMBL/GenBank/DDBJ whole genome shotgun (WGS) entry which is preliminary data.</text>
</comment>
<sequence length="65" mass="7323">MDGDGFTVKNTYGRMWTVKSIGSNSQALSMECVFVDINGDTIHAAIAIQLWEMKHFQTILKARDM</sequence>
<reference evidence="1" key="1">
    <citation type="journal article" date="2023" name="Plant J.">
        <title>Genome sequences and population genomics provide insights into the demographic history, inbreeding, and mutation load of two 'living fossil' tree species of Dipteronia.</title>
        <authorList>
            <person name="Feng Y."/>
            <person name="Comes H.P."/>
            <person name="Chen J."/>
            <person name="Zhu S."/>
            <person name="Lu R."/>
            <person name="Zhang X."/>
            <person name="Li P."/>
            <person name="Qiu J."/>
            <person name="Olsen K.M."/>
            <person name="Qiu Y."/>
        </authorList>
    </citation>
    <scope>NUCLEOTIDE SEQUENCE</scope>
    <source>
        <strain evidence="1">KIB01</strain>
    </source>
</reference>
<protein>
    <submittedName>
        <fullName evidence="1">Uncharacterized protein</fullName>
    </submittedName>
</protein>
<organism evidence="1 2">
    <name type="scientific">Dipteronia dyeriana</name>
    <dbReference type="NCBI Taxonomy" id="168575"/>
    <lineage>
        <taxon>Eukaryota</taxon>
        <taxon>Viridiplantae</taxon>
        <taxon>Streptophyta</taxon>
        <taxon>Embryophyta</taxon>
        <taxon>Tracheophyta</taxon>
        <taxon>Spermatophyta</taxon>
        <taxon>Magnoliopsida</taxon>
        <taxon>eudicotyledons</taxon>
        <taxon>Gunneridae</taxon>
        <taxon>Pentapetalae</taxon>
        <taxon>rosids</taxon>
        <taxon>malvids</taxon>
        <taxon>Sapindales</taxon>
        <taxon>Sapindaceae</taxon>
        <taxon>Hippocastanoideae</taxon>
        <taxon>Acereae</taxon>
        <taxon>Dipteronia</taxon>
    </lineage>
</organism>
<dbReference type="Proteomes" id="UP001280121">
    <property type="component" value="Unassembled WGS sequence"/>
</dbReference>
<accession>A0AAD9XU44</accession>
<dbReference type="EMBL" id="JANJYI010000001">
    <property type="protein sequence ID" value="KAK2665849.1"/>
    <property type="molecule type" value="Genomic_DNA"/>
</dbReference>
<gene>
    <name evidence="1" type="ORF">Ddye_004423</name>
</gene>
<name>A0AAD9XU44_9ROSI</name>
<keyword evidence="2" id="KW-1185">Reference proteome</keyword>
<dbReference type="AlphaFoldDB" id="A0AAD9XU44"/>